<name>A0A2G5V1D6_9PELO</name>
<dbReference type="EMBL" id="PDUG01000002">
    <property type="protein sequence ID" value="PIC45595.1"/>
    <property type="molecule type" value="Genomic_DNA"/>
</dbReference>
<dbReference type="AlphaFoldDB" id="A0A2G5V1D6"/>
<sequence>MISDVPTPLGFSNASFQRRLWIARNNFFVVPLQPTEASGASMKVDKCLCLLNSSTIGLFASLVDRRSQFVDPSHSLLSQCSLTIINVGVSHVLTIHRQGVRIK</sequence>
<proteinExistence type="predicted"/>
<accession>A0A2G5V1D6</accession>
<reference evidence="2" key="1">
    <citation type="submission" date="2017-10" db="EMBL/GenBank/DDBJ databases">
        <title>Rapid genome shrinkage in a self-fertile nematode reveals novel sperm competition proteins.</title>
        <authorList>
            <person name="Yin D."/>
            <person name="Schwarz E.M."/>
            <person name="Thomas C.G."/>
            <person name="Felde R.L."/>
            <person name="Korf I.F."/>
            <person name="Cutter A.D."/>
            <person name="Schartner C.M."/>
            <person name="Ralston E.J."/>
            <person name="Meyer B.J."/>
            <person name="Haag E.S."/>
        </authorList>
    </citation>
    <scope>NUCLEOTIDE SEQUENCE [LARGE SCALE GENOMIC DNA]</scope>
    <source>
        <strain evidence="2">JU1422</strain>
    </source>
</reference>
<comment type="caution">
    <text evidence="1">The sequence shown here is derived from an EMBL/GenBank/DDBJ whole genome shotgun (WGS) entry which is preliminary data.</text>
</comment>
<protein>
    <submittedName>
        <fullName evidence="1">Uncharacterized protein</fullName>
    </submittedName>
</protein>
<evidence type="ECO:0000313" key="2">
    <source>
        <dbReference type="Proteomes" id="UP000230233"/>
    </source>
</evidence>
<dbReference type="Proteomes" id="UP000230233">
    <property type="component" value="Chromosome II"/>
</dbReference>
<gene>
    <name evidence="1" type="primary">Cnig_chr_II.g5562</name>
    <name evidence="1" type="ORF">B9Z55_005562</name>
</gene>
<evidence type="ECO:0000313" key="1">
    <source>
        <dbReference type="EMBL" id="PIC45595.1"/>
    </source>
</evidence>
<keyword evidence="2" id="KW-1185">Reference proteome</keyword>
<organism evidence="1 2">
    <name type="scientific">Caenorhabditis nigoni</name>
    <dbReference type="NCBI Taxonomy" id="1611254"/>
    <lineage>
        <taxon>Eukaryota</taxon>
        <taxon>Metazoa</taxon>
        <taxon>Ecdysozoa</taxon>
        <taxon>Nematoda</taxon>
        <taxon>Chromadorea</taxon>
        <taxon>Rhabditida</taxon>
        <taxon>Rhabditina</taxon>
        <taxon>Rhabditomorpha</taxon>
        <taxon>Rhabditoidea</taxon>
        <taxon>Rhabditidae</taxon>
        <taxon>Peloderinae</taxon>
        <taxon>Caenorhabditis</taxon>
    </lineage>
</organism>